<feature type="domain" description="Polyvalent protein metallopeptidase" evidence="2">
    <location>
        <begin position="133"/>
        <end position="256"/>
    </location>
</feature>
<gene>
    <name evidence="3" type="ORF">QJV33_11410</name>
</gene>
<dbReference type="InterPro" id="IPR013610">
    <property type="entry name" value="ArdC_N"/>
</dbReference>
<dbReference type="InterPro" id="IPR041459">
    <property type="entry name" value="MPTase-PolyVal"/>
</dbReference>
<evidence type="ECO:0000259" key="2">
    <source>
        <dbReference type="Pfam" id="PF18818"/>
    </source>
</evidence>
<evidence type="ECO:0000259" key="1">
    <source>
        <dbReference type="Pfam" id="PF08401"/>
    </source>
</evidence>
<name>A0ABT6QAE1_9PROT</name>
<protein>
    <submittedName>
        <fullName evidence="3">Zincin-like metallopeptidase domain-containing protein</fullName>
    </submittedName>
</protein>
<reference evidence="3" key="1">
    <citation type="submission" date="2023-05" db="EMBL/GenBank/DDBJ databases">
        <title>Whole genome sequence of Commensalibacter sp.</title>
        <authorList>
            <person name="Charoenyingcharoen P."/>
            <person name="Yukphan P."/>
        </authorList>
    </citation>
    <scope>NUCLEOTIDE SEQUENCE</scope>
    <source>
        <strain evidence="3">TBRC 10068</strain>
    </source>
</reference>
<proteinExistence type="predicted"/>
<organism evidence="3 4">
    <name type="scientific">Commensalibacter nepenthis</name>
    <dbReference type="NCBI Taxonomy" id="3043872"/>
    <lineage>
        <taxon>Bacteria</taxon>
        <taxon>Pseudomonadati</taxon>
        <taxon>Pseudomonadota</taxon>
        <taxon>Alphaproteobacteria</taxon>
        <taxon>Acetobacterales</taxon>
        <taxon>Acetobacteraceae</taxon>
    </lineage>
</organism>
<dbReference type="Pfam" id="PF08401">
    <property type="entry name" value="ArdcN"/>
    <property type="match status" value="1"/>
</dbReference>
<dbReference type="RefSeq" id="WP_281463526.1">
    <property type="nucleotide sequence ID" value="NZ_JASBAN010000003.1"/>
</dbReference>
<sequence>MMKNNNLEIISNDIIKQLDKIITSSYKPWISPDQLIPVRYTTNEKFGGNNALYLLNKQQTLGFKDNRWLTEKEINKIEGAELKPDVTPLKIPFVVSNAGITKVIPLNIYNVAQVNNLSLDRIENQPWKDVEVIEDLLLQTGAKIEHILSDFAGYDFRKDTILMPAKEQFPSEGAYYNTVLHELQHWTGHEDRLNRLPSKDNQEYAREEIVAEIGNMLLQQELGVKAIQANSQYRAKIKEELQDYLNNDPKEILPAVKKAQQSVDFILNSANQKQNLQEDLKEKQPKSLSGEIDKILFNFKNIQNDAPSSNNIKEDKVAKRGLRK</sequence>
<dbReference type="Pfam" id="PF18818">
    <property type="entry name" value="MPTase-PolyVal"/>
    <property type="match status" value="1"/>
</dbReference>
<evidence type="ECO:0000313" key="3">
    <source>
        <dbReference type="EMBL" id="MDI2113876.1"/>
    </source>
</evidence>
<feature type="domain" description="N-terminal" evidence="1">
    <location>
        <begin position="6"/>
        <end position="79"/>
    </location>
</feature>
<dbReference type="EMBL" id="JASBAN010000003">
    <property type="protein sequence ID" value="MDI2113876.1"/>
    <property type="molecule type" value="Genomic_DNA"/>
</dbReference>
<keyword evidence="4" id="KW-1185">Reference proteome</keyword>
<dbReference type="Proteomes" id="UP001431775">
    <property type="component" value="Unassembled WGS sequence"/>
</dbReference>
<comment type="caution">
    <text evidence="3">The sequence shown here is derived from an EMBL/GenBank/DDBJ whole genome shotgun (WGS) entry which is preliminary data.</text>
</comment>
<evidence type="ECO:0000313" key="4">
    <source>
        <dbReference type="Proteomes" id="UP001431775"/>
    </source>
</evidence>
<accession>A0ABT6QAE1</accession>